<dbReference type="CDD" id="cd13121">
    <property type="entry name" value="BF2867_like_C"/>
    <property type="match status" value="1"/>
</dbReference>
<gene>
    <name evidence="1" type="ORF">NCTC11155_01573</name>
</gene>
<evidence type="ECO:0000313" key="2">
    <source>
        <dbReference type="Proteomes" id="UP000254424"/>
    </source>
</evidence>
<dbReference type="Gene3D" id="2.60.40.2620">
    <property type="entry name" value="Fimbrillin-like"/>
    <property type="match status" value="1"/>
</dbReference>
<evidence type="ECO:0000313" key="1">
    <source>
        <dbReference type="EMBL" id="SUV29584.1"/>
    </source>
</evidence>
<dbReference type="AlphaFoldDB" id="A0A380YLK2"/>
<dbReference type="CDD" id="cd13120">
    <property type="entry name" value="BF2867_like_N"/>
    <property type="match status" value="1"/>
</dbReference>
<dbReference type="InterPro" id="IPR025049">
    <property type="entry name" value="Mfa-like_1"/>
</dbReference>
<organism evidence="1 2">
    <name type="scientific">Bacteroides eggerthii</name>
    <dbReference type="NCBI Taxonomy" id="28111"/>
    <lineage>
        <taxon>Bacteria</taxon>
        <taxon>Pseudomonadati</taxon>
        <taxon>Bacteroidota</taxon>
        <taxon>Bacteroidia</taxon>
        <taxon>Bacteroidales</taxon>
        <taxon>Bacteroidaceae</taxon>
        <taxon>Bacteroides</taxon>
    </lineage>
</organism>
<dbReference type="Proteomes" id="UP000254424">
    <property type="component" value="Unassembled WGS sequence"/>
</dbReference>
<dbReference type="EMBL" id="UFSX01000001">
    <property type="protein sequence ID" value="SUV29584.1"/>
    <property type="molecule type" value="Genomic_DNA"/>
</dbReference>
<reference evidence="1 2" key="1">
    <citation type="submission" date="2018-06" db="EMBL/GenBank/DDBJ databases">
        <authorList>
            <consortium name="Pathogen Informatics"/>
            <person name="Doyle S."/>
        </authorList>
    </citation>
    <scope>NUCLEOTIDE SEQUENCE [LARGE SCALE GENOMIC DNA]</scope>
    <source>
        <strain evidence="1 2">NCTC11155</strain>
    </source>
</reference>
<evidence type="ECO:0008006" key="3">
    <source>
        <dbReference type="Google" id="ProtNLM"/>
    </source>
</evidence>
<dbReference type="InterPro" id="IPR042278">
    <property type="entry name" value="Mfa-like_1_N"/>
</dbReference>
<dbReference type="Pfam" id="PF13149">
    <property type="entry name" value="Mfa_like_1"/>
    <property type="match status" value="1"/>
</dbReference>
<sequence>MITMKTTVHSPETLLHHLLHRATIFLMATSVIITTACENSDDPVVDPVLSNPISLTLQLTPATAQSGAATRIAIGATTFDNDDVLGIYLAHTAGATTEQPITAAIAPLNAKWQNGTYTGDQILYWQNTTDMHTLYAYFPYTASVDAGFKVPATILANQNAATAATDYEAADLLWGKLSTTALQTVSVPMQHCMSEVTVTIAPGSGFAIDEPLPAISKVDLLCADGFCLNGTWNLADGSITAAAATAATTTLTAYSHTTTAQEGDTPTLVYRAIVMPGQVFVKNADFIRATTADGTTYTYKLAIKDAADEPTDLTATTNHTYTFALKLNKSTLNLTQSTFSVSSWTSGEPIKGGADMDL</sequence>
<dbReference type="STRING" id="483216.BACEGG_02254"/>
<dbReference type="Gene3D" id="2.60.40.2630">
    <property type="match status" value="1"/>
</dbReference>
<name>A0A380YLK2_9BACE</name>
<protein>
    <recommendedName>
        <fullName evidence="3">Fimbrillin family protein</fullName>
    </recommendedName>
</protein>
<accession>A0A380YLK2</accession>
<proteinExistence type="predicted"/>
<dbReference type="OrthoDB" id="1049764at2"/>